<reference evidence="1" key="1">
    <citation type="submission" date="2024-07" db="EMBL/GenBank/DDBJ databases">
        <title>Metagenome and Metagenome-Assembled Genomes of Archaea from a hot spring from the geothermal field of Los Azufres, Mexico.</title>
        <authorList>
            <person name="Marin-Paredes R."/>
            <person name="Martinez-Romero E."/>
            <person name="Servin-Garciduenas L.E."/>
        </authorList>
    </citation>
    <scope>NUCLEOTIDE SEQUENCE</scope>
</reference>
<evidence type="ECO:0000313" key="2">
    <source>
        <dbReference type="Proteomes" id="UP000033636"/>
    </source>
</evidence>
<protein>
    <submittedName>
        <fullName evidence="1">ArsR family transcriptional regulator</fullName>
    </submittedName>
</protein>
<name>A0ACC6UYZ5_9CREN</name>
<sequence length="158" mass="18115">MAATEELRLTDRQVQILQHLLQRAQPMRVYTVYGDQDEIARELGMTRQALAIHLKRLKELGLVRTGREFVDVTEKAVKFLKGQSNDVIVLVKVEPRYRDKVYDFAKKLPIEKALRLAGEYDLAITTQETVLDKVLDSLNNMEGVRETKTFISIGALKE</sequence>
<proteinExistence type="predicted"/>
<dbReference type="EMBL" id="JZWT02000004">
    <property type="protein sequence ID" value="MFB6490044.1"/>
    <property type="molecule type" value="Genomic_DNA"/>
</dbReference>
<dbReference type="Proteomes" id="UP000033636">
    <property type="component" value="Unassembled WGS sequence"/>
</dbReference>
<organism evidence="1 2">
    <name type="scientific">Thermoproteus sp. AZ2</name>
    <dbReference type="NCBI Taxonomy" id="1609232"/>
    <lineage>
        <taxon>Archaea</taxon>
        <taxon>Thermoproteota</taxon>
        <taxon>Thermoprotei</taxon>
        <taxon>Thermoproteales</taxon>
        <taxon>Thermoproteaceae</taxon>
        <taxon>Thermoproteus</taxon>
    </lineage>
</organism>
<comment type="caution">
    <text evidence="1">The sequence shown here is derived from an EMBL/GenBank/DDBJ whole genome shotgun (WGS) entry which is preliminary data.</text>
</comment>
<accession>A0ACC6UYZ5</accession>
<gene>
    <name evidence="1" type="ORF">TU35_002155</name>
</gene>
<evidence type="ECO:0000313" key="1">
    <source>
        <dbReference type="EMBL" id="MFB6490044.1"/>
    </source>
</evidence>